<evidence type="ECO:0000313" key="5">
    <source>
        <dbReference type="Proteomes" id="UP000749559"/>
    </source>
</evidence>
<dbReference type="GO" id="GO:0031932">
    <property type="term" value="C:TORC2 complex"/>
    <property type="evidence" value="ECO:0007669"/>
    <property type="project" value="TreeGrafter"/>
</dbReference>
<protein>
    <recommendedName>
        <fullName evidence="3">Cullin N-terminal domain-containing protein</fullName>
    </recommendedName>
</protein>
<dbReference type="AlphaFoldDB" id="A0A8J1T6U3"/>
<dbReference type="GO" id="GO:0038203">
    <property type="term" value="P:TORC2 signaling"/>
    <property type="evidence" value="ECO:0007669"/>
    <property type="project" value="TreeGrafter"/>
</dbReference>
<gene>
    <name evidence="4" type="ORF">OFUS_LOCUS10721</name>
</gene>
<dbReference type="OrthoDB" id="2290221at2759"/>
<dbReference type="InterPro" id="IPR016159">
    <property type="entry name" value="Cullin_repeat-like_dom_sf"/>
</dbReference>
<keyword evidence="5" id="KW-1185">Reference proteome</keyword>
<dbReference type="SUPFAM" id="SSF74788">
    <property type="entry name" value="Cullin repeat-like"/>
    <property type="match status" value="1"/>
</dbReference>
<dbReference type="PANTHER" id="PTHR32428:SF2">
    <property type="entry name" value="TARGET OF RAPAMYCIN COMPLEX 2 SUBUNIT BIT61-RELATED"/>
    <property type="match status" value="1"/>
</dbReference>
<organism evidence="4 5">
    <name type="scientific">Owenia fusiformis</name>
    <name type="common">Polychaete worm</name>
    <dbReference type="NCBI Taxonomy" id="6347"/>
    <lineage>
        <taxon>Eukaryota</taxon>
        <taxon>Metazoa</taxon>
        <taxon>Spiralia</taxon>
        <taxon>Lophotrochozoa</taxon>
        <taxon>Annelida</taxon>
        <taxon>Polychaeta</taxon>
        <taxon>Sedentaria</taxon>
        <taxon>Canalipalpata</taxon>
        <taxon>Sabellida</taxon>
        <taxon>Oweniida</taxon>
        <taxon>Oweniidae</taxon>
        <taxon>Owenia</taxon>
    </lineage>
</organism>
<dbReference type="InterPro" id="IPR013745">
    <property type="entry name" value="Bit61/PRR5"/>
</dbReference>
<evidence type="ECO:0000259" key="3">
    <source>
        <dbReference type="Pfam" id="PF00888"/>
    </source>
</evidence>
<evidence type="ECO:0000256" key="2">
    <source>
        <dbReference type="ARBA" id="ARBA00010453"/>
    </source>
</evidence>
<reference evidence="4" key="1">
    <citation type="submission" date="2022-03" db="EMBL/GenBank/DDBJ databases">
        <authorList>
            <person name="Martin C."/>
        </authorList>
    </citation>
    <scope>NUCLEOTIDE SEQUENCE</scope>
</reference>
<dbReference type="Proteomes" id="UP000749559">
    <property type="component" value="Unassembled WGS sequence"/>
</dbReference>
<sequence>MTSFSSRRSLAGSVDLFNKSPLRRGSLNRTSISLFTRSLSLRNSLFNTNTQEPEPSVASVPRNENWNSVQVAVLQLFQKQRLTDGELANLYNNVRNLVNSKVGPYVYDYYKNELLKRSLADMRDFVHGDDKNDNDTELLERLGDSWDYFFREILPLLQAILHPIEIKKYSVRQATLLEFRDTVLFNSNLEVYLESEEPLLISSALKQMLLVLQAIPDGSPPSENYKRLERLTAKYIVPYLGLQGLYIGKIDPEFPALVNAYYAASEDEVNLQNPSSQSEYSKSTSNLLLTHMRQNSQPNPAKHMLKPVIENDNIERRHSISTVEECASKEKFTM</sequence>
<dbReference type="Gene3D" id="1.20.1310.10">
    <property type="entry name" value="Cullin Repeats"/>
    <property type="match status" value="1"/>
</dbReference>
<feature type="domain" description="Cullin N-terminal" evidence="3">
    <location>
        <begin position="66"/>
        <end position="290"/>
    </location>
</feature>
<accession>A0A8J1T6U3</accession>
<dbReference type="InterPro" id="IPR001373">
    <property type="entry name" value="Cullin_N"/>
</dbReference>
<comment type="similarity">
    <text evidence="1">Belongs to the cullin family.</text>
</comment>
<dbReference type="PANTHER" id="PTHR32428">
    <property type="entry name" value="TARGET OF RAPAMYCIN COMPLEX 2 SUBUNIT BIT61-RELATED"/>
    <property type="match status" value="1"/>
</dbReference>
<comment type="caution">
    <text evidence="4">The sequence shown here is derived from an EMBL/GenBank/DDBJ whole genome shotgun (WGS) entry which is preliminary data.</text>
</comment>
<evidence type="ECO:0000313" key="4">
    <source>
        <dbReference type="EMBL" id="CAH1784545.1"/>
    </source>
</evidence>
<proteinExistence type="inferred from homology"/>
<dbReference type="EMBL" id="CAIIXF020000005">
    <property type="protein sequence ID" value="CAH1784545.1"/>
    <property type="molecule type" value="Genomic_DNA"/>
</dbReference>
<name>A0A8J1T6U3_OWEFU</name>
<evidence type="ECO:0000256" key="1">
    <source>
        <dbReference type="ARBA" id="ARBA00006019"/>
    </source>
</evidence>
<comment type="similarity">
    <text evidence="2">Belongs to the PROTOR family.</text>
</comment>
<dbReference type="Pfam" id="PF00888">
    <property type="entry name" value="Cullin"/>
    <property type="match status" value="1"/>
</dbReference>